<organism evidence="4 5">
    <name type="scientific">Deinobacterium chartae</name>
    <dbReference type="NCBI Taxonomy" id="521158"/>
    <lineage>
        <taxon>Bacteria</taxon>
        <taxon>Thermotogati</taxon>
        <taxon>Deinococcota</taxon>
        <taxon>Deinococci</taxon>
        <taxon>Deinococcales</taxon>
        <taxon>Deinococcaceae</taxon>
        <taxon>Deinobacterium</taxon>
    </lineage>
</organism>
<keyword evidence="2" id="KW-0012">Acyltransferase</keyword>
<keyword evidence="4" id="KW-0687">Ribonucleoprotein</keyword>
<dbReference type="GO" id="GO:0005840">
    <property type="term" value="C:ribosome"/>
    <property type="evidence" value="ECO:0007669"/>
    <property type="project" value="UniProtKB-KW"/>
</dbReference>
<sequence length="158" mass="17675">MHLRPLDRNDAPTVRSWLSEHLTQHRAWWSKAWNAEPIIPLEDVIEAEWNELAEAASAASSAVLVAEHGGTALGVVYVRTRPDAYMGFTLGVLSWIYVDEPARGHGVANALMQAAHRWMDTHSVRGHEVFVTAANSAAVKLYERHGYRVVDHRMLGSR</sequence>
<dbReference type="AlphaFoldDB" id="A0A841HYP9"/>
<dbReference type="InterPro" id="IPR050832">
    <property type="entry name" value="Bact_Acetyltransf"/>
</dbReference>
<keyword evidence="5" id="KW-1185">Reference proteome</keyword>
<keyword evidence="4" id="KW-0689">Ribosomal protein</keyword>
<accession>A0A841HYP9</accession>
<dbReference type="Pfam" id="PF00583">
    <property type="entry name" value="Acetyltransf_1"/>
    <property type="match status" value="1"/>
</dbReference>
<evidence type="ECO:0000256" key="2">
    <source>
        <dbReference type="ARBA" id="ARBA00023315"/>
    </source>
</evidence>
<dbReference type="PROSITE" id="PS51186">
    <property type="entry name" value="GNAT"/>
    <property type="match status" value="1"/>
</dbReference>
<feature type="domain" description="N-acetyltransferase" evidence="3">
    <location>
        <begin position="1"/>
        <end position="158"/>
    </location>
</feature>
<evidence type="ECO:0000256" key="1">
    <source>
        <dbReference type="ARBA" id="ARBA00022679"/>
    </source>
</evidence>
<comment type="caution">
    <text evidence="4">The sequence shown here is derived from an EMBL/GenBank/DDBJ whole genome shotgun (WGS) entry which is preliminary data.</text>
</comment>
<evidence type="ECO:0000313" key="5">
    <source>
        <dbReference type="Proteomes" id="UP000569951"/>
    </source>
</evidence>
<dbReference type="CDD" id="cd04301">
    <property type="entry name" value="NAT_SF"/>
    <property type="match status" value="1"/>
</dbReference>
<dbReference type="SUPFAM" id="SSF55729">
    <property type="entry name" value="Acyl-CoA N-acyltransferases (Nat)"/>
    <property type="match status" value="1"/>
</dbReference>
<dbReference type="RefSeq" id="WP_183984661.1">
    <property type="nucleotide sequence ID" value="NZ_JACHHG010000002.1"/>
</dbReference>
<dbReference type="Gene3D" id="3.40.630.30">
    <property type="match status" value="1"/>
</dbReference>
<dbReference type="GO" id="GO:0016747">
    <property type="term" value="F:acyltransferase activity, transferring groups other than amino-acyl groups"/>
    <property type="evidence" value="ECO:0007669"/>
    <property type="project" value="InterPro"/>
</dbReference>
<reference evidence="4 5" key="1">
    <citation type="submission" date="2020-08" db="EMBL/GenBank/DDBJ databases">
        <title>Genomic Encyclopedia of Type Strains, Phase IV (KMG-IV): sequencing the most valuable type-strain genomes for metagenomic binning, comparative biology and taxonomic classification.</title>
        <authorList>
            <person name="Goeker M."/>
        </authorList>
    </citation>
    <scope>NUCLEOTIDE SEQUENCE [LARGE SCALE GENOMIC DNA]</scope>
    <source>
        <strain evidence="4 5">DSM 21458</strain>
    </source>
</reference>
<dbReference type="EMBL" id="JACHHG010000002">
    <property type="protein sequence ID" value="MBB6097350.1"/>
    <property type="molecule type" value="Genomic_DNA"/>
</dbReference>
<dbReference type="InterPro" id="IPR016181">
    <property type="entry name" value="Acyl_CoA_acyltransferase"/>
</dbReference>
<evidence type="ECO:0000259" key="3">
    <source>
        <dbReference type="PROSITE" id="PS51186"/>
    </source>
</evidence>
<dbReference type="PANTHER" id="PTHR43877">
    <property type="entry name" value="AMINOALKYLPHOSPHONATE N-ACETYLTRANSFERASE-RELATED-RELATED"/>
    <property type="match status" value="1"/>
</dbReference>
<protein>
    <submittedName>
        <fullName evidence="4">Ribosomal protein S18 acetylase RimI-like enzyme</fullName>
    </submittedName>
</protein>
<gene>
    <name evidence="4" type="ORF">HNR42_000764</name>
</gene>
<name>A0A841HYP9_9DEIO</name>
<dbReference type="InterPro" id="IPR000182">
    <property type="entry name" value="GNAT_dom"/>
</dbReference>
<evidence type="ECO:0000313" key="4">
    <source>
        <dbReference type="EMBL" id="MBB6097350.1"/>
    </source>
</evidence>
<proteinExistence type="predicted"/>
<dbReference type="Proteomes" id="UP000569951">
    <property type="component" value="Unassembled WGS sequence"/>
</dbReference>
<dbReference type="PANTHER" id="PTHR43877:SF2">
    <property type="entry name" value="AMINOALKYLPHOSPHONATE N-ACETYLTRANSFERASE-RELATED"/>
    <property type="match status" value="1"/>
</dbReference>
<keyword evidence="1" id="KW-0808">Transferase</keyword>